<organism evidence="13">
    <name type="scientific">Naegleria gruberi</name>
    <name type="common">Amoeba</name>
    <dbReference type="NCBI Taxonomy" id="5762"/>
    <lineage>
        <taxon>Eukaryota</taxon>
        <taxon>Discoba</taxon>
        <taxon>Heterolobosea</taxon>
        <taxon>Tetramitia</taxon>
        <taxon>Eutetramitia</taxon>
        <taxon>Vahlkampfiidae</taxon>
        <taxon>Naegleria</taxon>
    </lineage>
</organism>
<dbReference type="PROSITE" id="PS50125">
    <property type="entry name" value="GUANYLATE_CYCLASE_2"/>
    <property type="match status" value="1"/>
</dbReference>
<feature type="transmembrane region" description="Helical" evidence="9">
    <location>
        <begin position="314"/>
        <end position="334"/>
    </location>
</feature>
<dbReference type="InterPro" id="IPR035965">
    <property type="entry name" value="PAS-like_dom_sf"/>
</dbReference>
<evidence type="ECO:0000259" key="10">
    <source>
        <dbReference type="PROSITE" id="PS50112"/>
    </source>
</evidence>
<dbReference type="VEuPathDB" id="AmoebaDB:NAEGRDRAFT_68800"/>
<feature type="transmembrane region" description="Helical" evidence="9">
    <location>
        <begin position="1001"/>
        <end position="1025"/>
    </location>
</feature>
<feature type="domain" description="PAS" evidence="10">
    <location>
        <begin position="1404"/>
        <end position="1474"/>
    </location>
</feature>
<feature type="transmembrane region" description="Helical" evidence="9">
    <location>
        <begin position="1326"/>
        <end position="1347"/>
    </location>
</feature>
<feature type="transmembrane region" description="Helical" evidence="9">
    <location>
        <begin position="100"/>
        <end position="118"/>
    </location>
</feature>
<feature type="transmembrane region" description="Helical" evidence="9">
    <location>
        <begin position="191"/>
        <end position="212"/>
    </location>
</feature>
<evidence type="ECO:0000256" key="5">
    <source>
        <dbReference type="ARBA" id="ARBA00023136"/>
    </source>
</evidence>
<dbReference type="InterPro" id="IPR000014">
    <property type="entry name" value="PAS"/>
</dbReference>
<evidence type="ECO:0000256" key="3">
    <source>
        <dbReference type="ARBA" id="ARBA00022741"/>
    </source>
</evidence>
<feature type="region of interest" description="Disordered" evidence="8">
    <location>
        <begin position="42"/>
        <end position="65"/>
    </location>
</feature>
<dbReference type="SUPFAM" id="SSF55073">
    <property type="entry name" value="Nucleotide cyclase"/>
    <property type="match status" value="1"/>
</dbReference>
<accession>D2VIU2</accession>
<dbReference type="GO" id="GO:0000166">
    <property type="term" value="F:nucleotide binding"/>
    <property type="evidence" value="ECO:0007669"/>
    <property type="project" value="UniProtKB-KW"/>
</dbReference>
<feature type="transmembrane region" description="Helical" evidence="9">
    <location>
        <begin position="387"/>
        <end position="413"/>
    </location>
</feature>
<evidence type="ECO:0000256" key="4">
    <source>
        <dbReference type="ARBA" id="ARBA00022989"/>
    </source>
</evidence>
<keyword evidence="13" id="KW-1185">Reference proteome</keyword>
<dbReference type="InterPro" id="IPR057352">
    <property type="entry name" value="TPR_TmcB/C"/>
</dbReference>
<feature type="domain" description="Guanylate cyclase" evidence="11">
    <location>
        <begin position="1598"/>
        <end position="1754"/>
    </location>
</feature>
<dbReference type="OMA" id="HSANTHT"/>
<keyword evidence="6 7" id="KW-0456">Lyase</keyword>
<dbReference type="SMART" id="SM00091">
    <property type="entry name" value="PAS"/>
    <property type="match status" value="1"/>
</dbReference>
<dbReference type="eggNOG" id="KOG1023">
    <property type="taxonomic scope" value="Eukaryota"/>
</dbReference>
<dbReference type="OrthoDB" id="6127067at2759"/>
<dbReference type="SUPFAM" id="SSF55785">
    <property type="entry name" value="PYP-like sensor domain (PAS domain)"/>
    <property type="match status" value="1"/>
</dbReference>
<dbReference type="NCBIfam" id="TIGR00229">
    <property type="entry name" value="sensory_box"/>
    <property type="match status" value="1"/>
</dbReference>
<feature type="region of interest" description="Disordered" evidence="8">
    <location>
        <begin position="1476"/>
        <end position="1498"/>
    </location>
</feature>
<keyword evidence="3" id="KW-0547">Nucleotide-binding</keyword>
<evidence type="ECO:0000256" key="2">
    <source>
        <dbReference type="ARBA" id="ARBA00022692"/>
    </source>
</evidence>
<dbReference type="GO" id="GO:0004016">
    <property type="term" value="F:adenylate cyclase activity"/>
    <property type="evidence" value="ECO:0007669"/>
    <property type="project" value="TreeGrafter"/>
</dbReference>
<comment type="similarity">
    <text evidence="7">Belongs to the adenylyl cyclase class-4/guanylyl cyclase family.</text>
</comment>
<proteinExistence type="inferred from homology"/>
<feature type="transmembrane region" description="Helical" evidence="9">
    <location>
        <begin position="145"/>
        <end position="171"/>
    </location>
</feature>
<reference evidence="12 13" key="1">
    <citation type="journal article" date="2010" name="Cell">
        <title>The genome of Naegleria gruberi illuminates early eukaryotic versatility.</title>
        <authorList>
            <person name="Fritz-Laylin L.K."/>
            <person name="Prochnik S.E."/>
            <person name="Ginger M.L."/>
            <person name="Dacks J.B."/>
            <person name="Carpenter M.L."/>
            <person name="Field M.C."/>
            <person name="Kuo A."/>
            <person name="Paredez A."/>
            <person name="Chapman J."/>
            <person name="Pham J."/>
            <person name="Shu S."/>
            <person name="Neupane R."/>
            <person name="Cipriano M."/>
            <person name="Mancuso J."/>
            <person name="Tu H."/>
            <person name="Salamov A."/>
            <person name="Lindquist E."/>
            <person name="Shapiro H."/>
            <person name="Lucas S."/>
            <person name="Grigoriev I.V."/>
            <person name="Cande W.Z."/>
            <person name="Fulton C."/>
            <person name="Rokhsar D.S."/>
            <person name="Dawson S.C."/>
        </authorList>
    </citation>
    <scope>NUCLEOTIDE SEQUENCE [LARGE SCALE GENOMIC DNA]</scope>
    <source>
        <strain evidence="12 13">NEG-M</strain>
    </source>
</reference>
<dbReference type="GO" id="GO:0001653">
    <property type="term" value="F:peptide receptor activity"/>
    <property type="evidence" value="ECO:0007669"/>
    <property type="project" value="TreeGrafter"/>
</dbReference>
<evidence type="ECO:0000256" key="9">
    <source>
        <dbReference type="SAM" id="Phobius"/>
    </source>
</evidence>
<evidence type="ECO:0000313" key="13">
    <source>
        <dbReference type="Proteomes" id="UP000006671"/>
    </source>
</evidence>
<dbReference type="SMART" id="SM00044">
    <property type="entry name" value="CYCc"/>
    <property type="match status" value="1"/>
</dbReference>
<dbReference type="GO" id="GO:0005886">
    <property type="term" value="C:plasma membrane"/>
    <property type="evidence" value="ECO:0007669"/>
    <property type="project" value="TreeGrafter"/>
</dbReference>
<dbReference type="KEGG" id="ngr:NAEGRDRAFT_68800"/>
<comment type="subcellular location">
    <subcellularLocation>
        <location evidence="1">Membrane</location>
    </subcellularLocation>
</comment>
<dbReference type="EMBL" id="GG738874">
    <property type="protein sequence ID" value="EFC43411.1"/>
    <property type="molecule type" value="Genomic_DNA"/>
</dbReference>
<dbReference type="InterPro" id="IPR029787">
    <property type="entry name" value="Nucleotide_cyclase"/>
</dbReference>
<evidence type="ECO:0000256" key="7">
    <source>
        <dbReference type="RuleBase" id="RU000405"/>
    </source>
</evidence>
<dbReference type="InParanoid" id="D2VIU2"/>
<gene>
    <name evidence="12" type="ORF">NAEGRDRAFT_68800</name>
</gene>
<dbReference type="InterPro" id="IPR001054">
    <property type="entry name" value="A/G_cyclase"/>
</dbReference>
<keyword evidence="4 9" id="KW-1133">Transmembrane helix</keyword>
<feature type="transmembrane region" description="Helical" evidence="9">
    <location>
        <begin position="248"/>
        <end position="269"/>
    </location>
</feature>
<evidence type="ECO:0000256" key="1">
    <source>
        <dbReference type="ARBA" id="ARBA00004370"/>
    </source>
</evidence>
<dbReference type="PROSITE" id="PS00452">
    <property type="entry name" value="GUANYLATE_CYCLASE_1"/>
    <property type="match status" value="1"/>
</dbReference>
<feature type="compositionally biased region" description="Polar residues" evidence="8">
    <location>
        <begin position="42"/>
        <end position="60"/>
    </location>
</feature>
<dbReference type="CDD" id="cd07302">
    <property type="entry name" value="CHD"/>
    <property type="match status" value="1"/>
</dbReference>
<dbReference type="Pfam" id="PF13426">
    <property type="entry name" value="PAS_9"/>
    <property type="match status" value="1"/>
</dbReference>
<dbReference type="GeneID" id="8862009"/>
<sequence length="1826" mass="207109">MEESNSNHSNPNETTRNISSNNLFDSYSAAFSFNAQQQHPSNLLQPTPSHVGSESLHSANTHTTTTETNSITYQAKILLTNSIITLQDCEAKKGWKNYSIFLFVNVYWMWCLIFMTTLSDFKWGHVGSYILIDAFNFPTTLIARMIPYLGVVGIGSVFIAIILIMAVFYVISIRLANKQNKYYKKLKWFTFYCALIVKPFSLLFVYVLLGFLNCSSTMMMNDADESSDMIASLMRYPNQACINDTTNLIMLILSIISILVLVTFVFPLSEFITCNSNPESQIPMLIENPFIFSLIGCLSILQLVLSQLLPTNYIFISAIFHLLVSLICCVLVFYSMPCLRRFENSLYFGVMSARVGASIGSLVSSLVNSSSITSSSSDSERANFEMMGIAFSLMTLALIIIFFTVGTLTMELYQRLQLKRARNMILNGIEGHENYGTISSLILIEKNAMNLYYMFEDFNKLSLLKLFIKSCLSNSTLNKSSNNTNNNSTTENNQILKDCELAMSFIRGAAHQKSFNNVDLLIYSALLIQTQWLDSNNCVFSMSLLKRASSQHPNIFQQFKIREKMKQIESFNLKSKSTSNSFELTSQLDILEKNQNNLLVLHRNFWKEMASERINYSSVEKINRSIYALTTQCRNTLQNLIFNNKNNKTLLRLYGNFLENFEFNSELAQYYYNEASSIEEEEIKKRRKASFANNTVNKRGNRIMPLVSEVKNTYEMYLAQEEPNEDDMASAFENPKIKKEQIFKNAISSQRSNTLTLSITCIYALVVVALFVASLALSAYYSNMVKSGVPYLQQVCQPSISPYSVLRNIRATQNFINTFMFFEYPWPNTYQGYETLSKTEYIKNSYKRLQDNIDIYKNLIKLSQSNSFDVDVYSDYSANIYTCNFPNENSKDLNLYDLGSASQKNISILEFTNHMIKYTQNMIDTFPINLLTNISSHNYDPSYQTLLLNIAATDLYFHPLKNYNFMFLFANRETASLAFDTFCARYLDRSTDAVDLTTQNLVYYSGAVLVAFFLISIAYLSYMIFEMSHMTKIVKIYEKHLSKDVIGKIFHSLNNKTTDTANNADNTFSLAKMKSNISTIILISLITLFTCASIAMFYYESDFNAQTAGRVMNNVRLSIQAATSVQRIAFNTGEVMTYFVASEISNNISPLAVNFKRNVTYGDPRLFNTVTNFNVLFDRATNRLPTLSSMWSRLIYGDASVGTRPILGMYPGVDSLINHGVSSNCSDYLQENNMTLTIETNMMYCIGLETLLNDYMTLVPQLLTDSRKQNSLQKAATPKGILLPIADLGIRHNLAMRMALALSNKFTIFIKAFISSSTAPSYDVVISFAGVEIVGCMVFFFLMYIIYSNYCGQLHSLRLMSQYIPVEVLERNETLRNFILYNNTNSLSTRMKKKDKSSSSSASSISDLKNVFNSSVEGSIICNENHEIEFLNYSALKMFGMKPIDVLGTSISQLVESTHQDELNKCIKYIFKKSGKDSDKKDEDQDDEDVQLKQSSKESEEGNGKCEIVELDCIRRNQTKFPCKITLFTVKIQGERGSMRNILIVTMKDLTSEKKQNALLSEEKQKSDNLLKNILPTSVASRLKSGHTFIAEKLDDITCFFSDMVGFTAISSNMQATDLVMMLNSIVNGFDMLTEKYDLEKIKTIGDAYFAVGGLPGAATSDHPERVLKFAIETFGVINDFNSNRLKSVDNNEQEEVVKETDNELKVKSSSPPPQQINIRVGINTGSVVAGVIGMKKFAYDLWGDTINIASRMESTSKNGRIQISRSTYERVFDLGYDFEEREVDVKGKGIVKTYLLNDKHHRHLKNNPLLYSNNRSVSNLFANTQ</sequence>
<dbReference type="GO" id="GO:0035556">
    <property type="term" value="P:intracellular signal transduction"/>
    <property type="evidence" value="ECO:0007669"/>
    <property type="project" value="InterPro"/>
</dbReference>
<dbReference type="GO" id="GO:0004383">
    <property type="term" value="F:guanylate cyclase activity"/>
    <property type="evidence" value="ECO:0007669"/>
    <property type="project" value="TreeGrafter"/>
</dbReference>
<dbReference type="Pfam" id="PF25474">
    <property type="entry name" value="TPR_TmcB"/>
    <property type="match status" value="1"/>
</dbReference>
<feature type="transmembrane region" description="Helical" evidence="9">
    <location>
        <begin position="754"/>
        <end position="781"/>
    </location>
</feature>
<dbReference type="InterPro" id="IPR050401">
    <property type="entry name" value="Cyclic_nucleotide_synthase"/>
</dbReference>
<dbReference type="RefSeq" id="XP_002676155.1">
    <property type="nucleotide sequence ID" value="XM_002676109.1"/>
</dbReference>
<protein>
    <submittedName>
        <fullName evidence="12">Predicted protein</fullName>
    </submittedName>
</protein>
<feature type="transmembrane region" description="Helical" evidence="9">
    <location>
        <begin position="290"/>
        <end position="308"/>
    </location>
</feature>
<dbReference type="PANTHER" id="PTHR11920:SF335">
    <property type="entry name" value="GUANYLATE CYCLASE"/>
    <property type="match status" value="1"/>
</dbReference>
<dbReference type="Pfam" id="PF00211">
    <property type="entry name" value="Guanylate_cyc"/>
    <property type="match status" value="1"/>
</dbReference>
<feature type="transmembrane region" description="Helical" evidence="9">
    <location>
        <begin position="1080"/>
        <end position="1099"/>
    </location>
</feature>
<keyword evidence="5 9" id="KW-0472">Membrane</keyword>
<dbReference type="PROSITE" id="PS50112">
    <property type="entry name" value="PAS"/>
    <property type="match status" value="1"/>
</dbReference>
<dbReference type="InterPro" id="IPR018297">
    <property type="entry name" value="A/G_cyclase_CS"/>
</dbReference>
<dbReference type="GO" id="GO:0007168">
    <property type="term" value="P:receptor guanylyl cyclase signaling pathway"/>
    <property type="evidence" value="ECO:0007669"/>
    <property type="project" value="TreeGrafter"/>
</dbReference>
<name>D2VIU2_NAEGR</name>
<dbReference type="PANTHER" id="PTHR11920">
    <property type="entry name" value="GUANYLYL CYCLASE"/>
    <property type="match status" value="1"/>
</dbReference>
<dbReference type="CDD" id="cd00130">
    <property type="entry name" value="PAS"/>
    <property type="match status" value="1"/>
</dbReference>
<dbReference type="Gene3D" id="3.30.450.20">
    <property type="entry name" value="PAS domain"/>
    <property type="match status" value="1"/>
</dbReference>
<evidence type="ECO:0000256" key="6">
    <source>
        <dbReference type="ARBA" id="ARBA00023239"/>
    </source>
</evidence>
<evidence type="ECO:0000256" key="8">
    <source>
        <dbReference type="SAM" id="MobiDB-lite"/>
    </source>
</evidence>
<evidence type="ECO:0000259" key="11">
    <source>
        <dbReference type="PROSITE" id="PS50125"/>
    </source>
</evidence>
<feature type="transmembrane region" description="Helical" evidence="9">
    <location>
        <begin position="346"/>
        <end position="367"/>
    </location>
</feature>
<dbReference type="Proteomes" id="UP000006671">
    <property type="component" value="Unassembled WGS sequence"/>
</dbReference>
<evidence type="ECO:0000313" key="12">
    <source>
        <dbReference type="EMBL" id="EFC43411.1"/>
    </source>
</evidence>
<dbReference type="Gene3D" id="3.30.70.1230">
    <property type="entry name" value="Nucleotide cyclase"/>
    <property type="match status" value="1"/>
</dbReference>
<keyword evidence="2 9" id="KW-0812">Transmembrane</keyword>